<dbReference type="PROSITE" id="PS00174">
    <property type="entry name" value="P_GLUCOSE_ISOMERASE_2"/>
    <property type="match status" value="1"/>
</dbReference>
<dbReference type="HAMAP" id="MF_00473">
    <property type="entry name" value="G6P_isomerase"/>
    <property type="match status" value="1"/>
</dbReference>
<dbReference type="PANTHER" id="PTHR11469:SF1">
    <property type="entry name" value="GLUCOSE-6-PHOSPHATE ISOMERASE"/>
    <property type="match status" value="1"/>
</dbReference>
<comment type="similarity">
    <text evidence="2 9">Belongs to the GPI family.</text>
</comment>
<dbReference type="InterPro" id="IPR035482">
    <property type="entry name" value="SIS_PGI_2"/>
</dbReference>
<dbReference type="Pfam" id="PF00342">
    <property type="entry name" value="PGI"/>
    <property type="match status" value="1"/>
</dbReference>
<evidence type="ECO:0000256" key="1">
    <source>
        <dbReference type="ARBA" id="ARBA00004926"/>
    </source>
</evidence>
<evidence type="ECO:0000313" key="10">
    <source>
        <dbReference type="Proteomes" id="UP000515163"/>
    </source>
</evidence>
<evidence type="ECO:0000256" key="7">
    <source>
        <dbReference type="ARBA" id="ARBA00023235"/>
    </source>
</evidence>
<dbReference type="GeneID" id="116289815"/>
<dbReference type="Gene3D" id="1.10.1390.10">
    <property type="match status" value="1"/>
</dbReference>
<dbReference type="OrthoDB" id="5831190at2759"/>
<dbReference type="GO" id="GO:0006094">
    <property type="term" value="P:gluconeogenesis"/>
    <property type="evidence" value="ECO:0007669"/>
    <property type="project" value="UniProtKB-KW"/>
</dbReference>
<evidence type="ECO:0000256" key="3">
    <source>
        <dbReference type="ARBA" id="ARBA00011952"/>
    </source>
</evidence>
<dbReference type="InParanoid" id="A0A6P8HIW4"/>
<dbReference type="FunFam" id="1.10.1390.10:FF:000001">
    <property type="entry name" value="Glucose-6-phosphate isomerase"/>
    <property type="match status" value="1"/>
</dbReference>
<dbReference type="CDD" id="cd05015">
    <property type="entry name" value="SIS_PGI_1"/>
    <property type="match status" value="1"/>
</dbReference>
<dbReference type="InterPro" id="IPR001672">
    <property type="entry name" value="G6P_Isomerase"/>
</dbReference>
<dbReference type="InterPro" id="IPR046348">
    <property type="entry name" value="SIS_dom_sf"/>
</dbReference>
<evidence type="ECO:0000256" key="6">
    <source>
        <dbReference type="ARBA" id="ARBA00023152"/>
    </source>
</evidence>
<dbReference type="GO" id="GO:0048029">
    <property type="term" value="F:monosaccharide binding"/>
    <property type="evidence" value="ECO:0007669"/>
    <property type="project" value="TreeGrafter"/>
</dbReference>
<accession>A0A6P8HIW4</accession>
<dbReference type="PROSITE" id="PS51463">
    <property type="entry name" value="P_GLUCOSE_ISOMERASE_3"/>
    <property type="match status" value="1"/>
</dbReference>
<keyword evidence="5 9" id="KW-0312">Gluconeogenesis</keyword>
<protein>
    <recommendedName>
        <fullName evidence="4 9">Glucose-6-phosphate isomerase</fullName>
        <ecNumber evidence="3 9">5.3.1.9</ecNumber>
    </recommendedName>
</protein>
<dbReference type="Proteomes" id="UP000515163">
    <property type="component" value="Unplaced"/>
</dbReference>
<evidence type="ECO:0000256" key="4">
    <source>
        <dbReference type="ARBA" id="ARBA00018388"/>
    </source>
</evidence>
<dbReference type="GO" id="GO:0006096">
    <property type="term" value="P:glycolytic process"/>
    <property type="evidence" value="ECO:0007669"/>
    <property type="project" value="UniProtKB-UniPathway"/>
</dbReference>
<dbReference type="PRINTS" id="PR00662">
    <property type="entry name" value="G6PISOMERASE"/>
</dbReference>
<dbReference type="GO" id="GO:0051156">
    <property type="term" value="P:glucose 6-phosphate metabolic process"/>
    <property type="evidence" value="ECO:0007669"/>
    <property type="project" value="TreeGrafter"/>
</dbReference>
<organism evidence="10 11">
    <name type="scientific">Actinia tenebrosa</name>
    <name type="common">Australian red waratah sea anemone</name>
    <dbReference type="NCBI Taxonomy" id="6105"/>
    <lineage>
        <taxon>Eukaryota</taxon>
        <taxon>Metazoa</taxon>
        <taxon>Cnidaria</taxon>
        <taxon>Anthozoa</taxon>
        <taxon>Hexacorallia</taxon>
        <taxon>Actiniaria</taxon>
        <taxon>Actiniidae</taxon>
        <taxon>Actinia</taxon>
    </lineage>
</organism>
<dbReference type="EC" id="5.3.1.9" evidence="3 9"/>
<dbReference type="RefSeq" id="XP_031552607.1">
    <property type="nucleotide sequence ID" value="XM_031696747.1"/>
</dbReference>
<evidence type="ECO:0000256" key="2">
    <source>
        <dbReference type="ARBA" id="ARBA00006604"/>
    </source>
</evidence>
<dbReference type="Gene3D" id="3.40.50.10490">
    <property type="entry name" value="Glucose-6-phosphate isomerase like protein, domain 1"/>
    <property type="match status" value="2"/>
</dbReference>
<dbReference type="InterPro" id="IPR023096">
    <property type="entry name" value="G6P_Isomerase_C"/>
</dbReference>
<evidence type="ECO:0000313" key="11">
    <source>
        <dbReference type="RefSeq" id="XP_031552607.1"/>
    </source>
</evidence>
<dbReference type="PANTHER" id="PTHR11469">
    <property type="entry name" value="GLUCOSE-6-PHOSPHATE ISOMERASE"/>
    <property type="match status" value="1"/>
</dbReference>
<dbReference type="InterPro" id="IPR018189">
    <property type="entry name" value="Phosphoglucose_isomerase_CS"/>
</dbReference>
<gene>
    <name evidence="11" type="primary">LOC116289815</name>
</gene>
<dbReference type="KEGG" id="aten:116289815"/>
<keyword evidence="10" id="KW-1185">Reference proteome</keyword>
<name>A0A6P8HIW4_ACTTE</name>
<comment type="catalytic activity">
    <reaction evidence="8 9">
        <text>alpha-D-glucose 6-phosphate = beta-D-fructose 6-phosphate</text>
        <dbReference type="Rhea" id="RHEA:11816"/>
        <dbReference type="ChEBI" id="CHEBI:57634"/>
        <dbReference type="ChEBI" id="CHEBI:58225"/>
        <dbReference type="EC" id="5.3.1.9"/>
    </reaction>
</comment>
<dbReference type="UniPathway" id="UPA00109">
    <property type="reaction ID" value="UER00181"/>
</dbReference>
<proteinExistence type="inferred from homology"/>
<dbReference type="GO" id="GO:0004347">
    <property type="term" value="F:glucose-6-phosphate isomerase activity"/>
    <property type="evidence" value="ECO:0007669"/>
    <property type="project" value="UniProtKB-EC"/>
</dbReference>
<evidence type="ECO:0000256" key="5">
    <source>
        <dbReference type="ARBA" id="ARBA00022432"/>
    </source>
</evidence>
<dbReference type="FunCoup" id="A0A6P8HIW4">
    <property type="interactions" value="1240"/>
</dbReference>
<evidence type="ECO:0000256" key="8">
    <source>
        <dbReference type="ARBA" id="ARBA00029321"/>
    </source>
</evidence>
<dbReference type="SUPFAM" id="SSF53697">
    <property type="entry name" value="SIS domain"/>
    <property type="match status" value="1"/>
</dbReference>
<dbReference type="InterPro" id="IPR035476">
    <property type="entry name" value="SIS_PGI_1"/>
</dbReference>
<dbReference type="CDD" id="cd05016">
    <property type="entry name" value="SIS_PGI_2"/>
    <property type="match status" value="1"/>
</dbReference>
<dbReference type="AlphaFoldDB" id="A0A6P8HIW4"/>
<dbReference type="NCBIfam" id="NF001211">
    <property type="entry name" value="PRK00179.1"/>
    <property type="match status" value="1"/>
</dbReference>
<sequence length="565" mass="62793">MYSPDSKKQKKMSSLTISAEWAALQQHYHSKASVLHMRELFESDPNRFEKFSMKLDTPKDGKLLVDFSKNIVTEETMKLLFDLARSRGVESMRDKMFSGEKINFTEDRAVLHVALRNRSNKPILVDGKDVMGDVNGVLQHMREFSEAVRSGTWKGHTGKSITDVVNIGIGGSDLGPLMVTEALQPFGQKGLNVHFVSNIDGTHIAKTLAKLNPETSLFIIASKTFTTIETITNATTAKTWLLDALKDKSAVSKHFVALSTNEQKVTDFGIDKKNMFAFWDWVGGRYSLWSAIGLSIAIYIGMDNFEALLSGAHAMDNHFCTAPLEKNLPVILAVLGIWYNNFFGTQSHGLFPYDQYMHRFAAYFQQGDMESNGKYVTRFGEEVDYSTGPIVWGEPGTNGQHAFYQLIHQGTKLIPADFLAPVETHNPVGEGVHHKILLANFLAQTEALMKGKTLEEAKAELEKAGVTGEKLDKIAPHKVFKGNRPTNSIVFKKLSPFTLGLLIAMYEHKIFTQGVIWGINSFDQWGVELGKQLAKAIQPELEAPGPVTSHDCSTNGLINFIKGEA</sequence>
<dbReference type="GO" id="GO:0097367">
    <property type="term" value="F:carbohydrate derivative binding"/>
    <property type="evidence" value="ECO:0007669"/>
    <property type="project" value="InterPro"/>
</dbReference>
<dbReference type="GO" id="GO:0005829">
    <property type="term" value="C:cytosol"/>
    <property type="evidence" value="ECO:0007669"/>
    <property type="project" value="TreeGrafter"/>
</dbReference>
<dbReference type="FunFam" id="3.40.50.10490:FF:000004">
    <property type="entry name" value="Glucose-6-phosphate isomerase"/>
    <property type="match status" value="1"/>
</dbReference>
<comment type="pathway">
    <text evidence="1 9">Carbohydrate degradation; glycolysis; D-glyceraldehyde 3-phosphate and glycerone phosphate from D-glucose: step 2/4.</text>
</comment>
<evidence type="ECO:0000256" key="9">
    <source>
        <dbReference type="RuleBase" id="RU000612"/>
    </source>
</evidence>
<keyword evidence="7 9" id="KW-0413">Isomerase</keyword>
<reference evidence="11" key="1">
    <citation type="submission" date="2025-08" db="UniProtKB">
        <authorList>
            <consortium name="RefSeq"/>
        </authorList>
    </citation>
    <scope>IDENTIFICATION</scope>
    <source>
        <tissue evidence="11">Tentacle</tissue>
    </source>
</reference>
<dbReference type="PROSITE" id="PS00765">
    <property type="entry name" value="P_GLUCOSE_ISOMERASE_1"/>
    <property type="match status" value="1"/>
</dbReference>
<keyword evidence="6 9" id="KW-0324">Glycolysis</keyword>